<dbReference type="GO" id="GO:0009252">
    <property type="term" value="P:peptidoglycan biosynthetic process"/>
    <property type="evidence" value="ECO:0007669"/>
    <property type="project" value="UniProtKB-KW"/>
</dbReference>
<feature type="domain" description="Glycosyl transferase family 51" evidence="28">
    <location>
        <begin position="50"/>
        <end position="216"/>
    </location>
</feature>
<dbReference type="PANTHER" id="PTHR32282">
    <property type="entry name" value="BINDING PROTEIN TRANSPEPTIDASE, PUTATIVE-RELATED"/>
    <property type="match status" value="1"/>
</dbReference>
<organism evidence="29 32">
    <name type="scientific">Enterocloster aldenensis</name>
    <dbReference type="NCBI Taxonomy" id="358742"/>
    <lineage>
        <taxon>Bacteria</taxon>
        <taxon>Bacillati</taxon>
        <taxon>Bacillota</taxon>
        <taxon>Clostridia</taxon>
        <taxon>Lachnospirales</taxon>
        <taxon>Lachnospiraceae</taxon>
        <taxon>Enterocloster</taxon>
    </lineage>
</organism>
<evidence type="ECO:0000313" key="32">
    <source>
        <dbReference type="Proteomes" id="UP001299608"/>
    </source>
</evidence>
<evidence type="ECO:0000256" key="9">
    <source>
        <dbReference type="ARBA" id="ARBA00022645"/>
    </source>
</evidence>
<dbReference type="GO" id="GO:0046677">
    <property type="term" value="P:response to antibiotic"/>
    <property type="evidence" value="ECO:0007669"/>
    <property type="project" value="UniProtKB-KW"/>
</dbReference>
<dbReference type="Gene3D" id="1.10.3810.10">
    <property type="entry name" value="Biosynthetic peptidoglycan transglycosylase-like"/>
    <property type="match status" value="1"/>
</dbReference>
<keyword evidence="22" id="KW-0961">Cell wall biogenesis/degradation</keyword>
<evidence type="ECO:0000256" key="21">
    <source>
        <dbReference type="ARBA" id="ARBA00023268"/>
    </source>
</evidence>
<evidence type="ECO:0000256" key="17">
    <source>
        <dbReference type="ARBA" id="ARBA00022984"/>
    </source>
</evidence>
<dbReference type="GO" id="GO:0030288">
    <property type="term" value="C:outer membrane-bounded periplasmic space"/>
    <property type="evidence" value="ECO:0007669"/>
    <property type="project" value="TreeGrafter"/>
</dbReference>
<evidence type="ECO:0000256" key="1">
    <source>
        <dbReference type="ARBA" id="ARBA00002624"/>
    </source>
</evidence>
<keyword evidence="12" id="KW-0808">Transferase</keyword>
<evidence type="ECO:0000256" key="20">
    <source>
        <dbReference type="ARBA" id="ARBA00023251"/>
    </source>
</evidence>
<name>A0AAW5BRY2_9FIRM</name>
<evidence type="ECO:0000256" key="25">
    <source>
        <dbReference type="ARBA" id="ARBA00049902"/>
    </source>
</evidence>
<evidence type="ECO:0000256" key="6">
    <source>
        <dbReference type="ARBA" id="ARBA00012448"/>
    </source>
</evidence>
<keyword evidence="9" id="KW-0121">Carboxypeptidase</keyword>
<keyword evidence="18 27" id="KW-1133">Transmembrane helix</keyword>
<keyword evidence="21" id="KW-0511">Multifunctional enzyme</keyword>
<keyword evidence="13 27" id="KW-0812">Transmembrane</keyword>
<reference evidence="29" key="3">
    <citation type="submission" date="2022-01" db="EMBL/GenBank/DDBJ databases">
        <title>Collection of gut derived symbiotic bacterial strains cultured from healthy donors.</title>
        <authorList>
            <person name="Lin H."/>
            <person name="Kohout C."/>
            <person name="Waligurski E."/>
            <person name="Pamer E.G."/>
        </authorList>
    </citation>
    <scope>NUCLEOTIDE SEQUENCE</scope>
    <source>
        <strain evidence="29">DFI.6.55</strain>
    </source>
</reference>
<evidence type="ECO:0000256" key="24">
    <source>
        <dbReference type="ARBA" id="ARBA00044770"/>
    </source>
</evidence>
<evidence type="ECO:0000256" key="22">
    <source>
        <dbReference type="ARBA" id="ARBA00023316"/>
    </source>
</evidence>
<evidence type="ECO:0000256" key="14">
    <source>
        <dbReference type="ARBA" id="ARBA00022801"/>
    </source>
</evidence>
<accession>A0AAW5BRY2</accession>
<keyword evidence="20" id="KW-0046">Antibiotic resistance</keyword>
<proteinExistence type="inferred from homology"/>
<dbReference type="EC" id="2.4.99.28" evidence="24"/>
<evidence type="ECO:0000256" key="7">
    <source>
        <dbReference type="ARBA" id="ARBA00018638"/>
    </source>
</evidence>
<dbReference type="RefSeq" id="WP_117562548.1">
    <property type="nucleotide sequence ID" value="NZ_BAABZL010000001.1"/>
</dbReference>
<comment type="similarity">
    <text evidence="5">In the N-terminal section; belongs to the glycosyltransferase 51 family.</text>
</comment>
<evidence type="ECO:0000259" key="28">
    <source>
        <dbReference type="Pfam" id="PF00912"/>
    </source>
</evidence>
<keyword evidence="15" id="KW-0133">Cell shape</keyword>
<comment type="caution">
    <text evidence="29">The sequence shown here is derived from an EMBL/GenBank/DDBJ whole genome shotgun (WGS) entry which is preliminary data.</text>
</comment>
<keyword evidence="14" id="KW-0378">Hydrolase</keyword>
<dbReference type="Proteomes" id="UP000669239">
    <property type="component" value="Unassembled WGS sequence"/>
</dbReference>
<evidence type="ECO:0000256" key="19">
    <source>
        <dbReference type="ARBA" id="ARBA00023136"/>
    </source>
</evidence>
<dbReference type="GO" id="GO:0008955">
    <property type="term" value="F:peptidoglycan glycosyltransferase activity"/>
    <property type="evidence" value="ECO:0007669"/>
    <property type="project" value="UniProtKB-EC"/>
</dbReference>
<evidence type="ECO:0000256" key="4">
    <source>
        <dbReference type="ARBA" id="ARBA00007090"/>
    </source>
</evidence>
<gene>
    <name evidence="30" type="ORF">G5B36_18060</name>
    <name evidence="29" type="ORF">L0N08_16165</name>
</gene>
<evidence type="ECO:0000256" key="13">
    <source>
        <dbReference type="ARBA" id="ARBA00022692"/>
    </source>
</evidence>
<dbReference type="GO" id="GO:0005886">
    <property type="term" value="C:plasma membrane"/>
    <property type="evidence" value="ECO:0007669"/>
    <property type="project" value="UniProtKB-SubCell"/>
</dbReference>
<dbReference type="Proteomes" id="UP001299608">
    <property type="component" value="Unassembled WGS sequence"/>
</dbReference>
<evidence type="ECO:0000256" key="8">
    <source>
        <dbReference type="ARBA" id="ARBA00022475"/>
    </source>
</evidence>
<keyword evidence="11" id="KW-0328">Glycosyltransferase</keyword>
<comment type="similarity">
    <text evidence="4">In the C-terminal section; belongs to the transpeptidase family.</text>
</comment>
<evidence type="ECO:0000313" key="31">
    <source>
        <dbReference type="Proteomes" id="UP000669239"/>
    </source>
</evidence>
<comment type="function">
    <text evidence="1">Cell wall formation. Synthesis of cross-linked peptidoglycan from the lipid intermediates. The enzyme has a penicillin-insensitive transglycosylase N-terminal domain (formation of linear glycan strands) and a penicillin-sensitive transpeptidase C-terminal domain (cross-linking of the peptide subunits).</text>
</comment>
<dbReference type="FunFam" id="1.10.3810.10:FF:000001">
    <property type="entry name" value="Penicillin-binding protein 1A"/>
    <property type="match status" value="1"/>
</dbReference>
<feature type="transmembrane region" description="Helical" evidence="27">
    <location>
        <begin position="7"/>
        <end position="27"/>
    </location>
</feature>
<dbReference type="Pfam" id="PF00912">
    <property type="entry name" value="Transgly"/>
    <property type="match status" value="1"/>
</dbReference>
<keyword evidence="17" id="KW-0573">Peptidoglycan synthesis</keyword>
<dbReference type="GO" id="GO:0071555">
    <property type="term" value="P:cell wall organization"/>
    <property type="evidence" value="ECO:0007669"/>
    <property type="project" value="UniProtKB-KW"/>
</dbReference>
<dbReference type="EMBL" id="JAAITT010000028">
    <property type="protein sequence ID" value="NSJ50594.1"/>
    <property type="molecule type" value="Genomic_DNA"/>
</dbReference>
<keyword evidence="19 27" id="KW-0472">Membrane</keyword>
<dbReference type="InterPro" id="IPR036950">
    <property type="entry name" value="PBP_transglycosylase"/>
</dbReference>
<evidence type="ECO:0000256" key="11">
    <source>
        <dbReference type="ARBA" id="ARBA00022676"/>
    </source>
</evidence>
<comment type="catalytic activity">
    <reaction evidence="25">
        <text>[GlcNAc-(1-&gt;4)-Mur2Ac(oyl-L-Ala-gamma-D-Glu-L-Lys-D-Ala-D-Ala)](n)-di-trans,octa-cis-undecaprenyl diphosphate + beta-D-GlcNAc-(1-&gt;4)-Mur2Ac(oyl-L-Ala-gamma-D-Glu-L-Lys-D-Ala-D-Ala)-di-trans,octa-cis-undecaprenyl diphosphate = [GlcNAc-(1-&gt;4)-Mur2Ac(oyl-L-Ala-gamma-D-Glu-L-Lys-D-Ala-D-Ala)](n+1)-di-trans,octa-cis-undecaprenyl diphosphate + di-trans,octa-cis-undecaprenyl diphosphate + H(+)</text>
        <dbReference type="Rhea" id="RHEA:23708"/>
        <dbReference type="Rhea" id="RHEA-COMP:9602"/>
        <dbReference type="Rhea" id="RHEA-COMP:9603"/>
        <dbReference type="ChEBI" id="CHEBI:15378"/>
        <dbReference type="ChEBI" id="CHEBI:58405"/>
        <dbReference type="ChEBI" id="CHEBI:60033"/>
        <dbReference type="ChEBI" id="CHEBI:78435"/>
        <dbReference type="EC" id="2.4.99.28"/>
    </reaction>
</comment>
<dbReference type="GeneID" id="97203841"/>
<dbReference type="EC" id="3.4.16.4" evidence="6"/>
<evidence type="ECO:0000256" key="16">
    <source>
        <dbReference type="ARBA" id="ARBA00022968"/>
    </source>
</evidence>
<protein>
    <recommendedName>
        <fullName evidence="7">Penicillin-binding protein 1A</fullName>
        <ecNumber evidence="24">2.4.99.28</ecNumber>
        <ecNumber evidence="6">3.4.16.4</ecNumber>
    </recommendedName>
</protein>
<evidence type="ECO:0000256" key="5">
    <source>
        <dbReference type="ARBA" id="ARBA00007739"/>
    </source>
</evidence>
<keyword evidence="16" id="KW-0735">Signal-anchor</keyword>
<evidence type="ECO:0000256" key="2">
    <source>
        <dbReference type="ARBA" id="ARBA00004401"/>
    </source>
</evidence>
<evidence type="ECO:0000313" key="30">
    <source>
        <dbReference type="EMBL" id="NSJ50594.1"/>
    </source>
</evidence>
<evidence type="ECO:0000256" key="27">
    <source>
        <dbReference type="SAM" id="Phobius"/>
    </source>
</evidence>
<evidence type="ECO:0000256" key="12">
    <source>
        <dbReference type="ARBA" id="ARBA00022679"/>
    </source>
</evidence>
<keyword evidence="8" id="KW-1003">Cell membrane</keyword>
<evidence type="ECO:0000256" key="23">
    <source>
        <dbReference type="ARBA" id="ARBA00034000"/>
    </source>
</evidence>
<evidence type="ECO:0000256" key="18">
    <source>
        <dbReference type="ARBA" id="ARBA00022989"/>
    </source>
</evidence>
<dbReference type="GO" id="GO:0006508">
    <property type="term" value="P:proteolysis"/>
    <property type="evidence" value="ECO:0007669"/>
    <property type="project" value="UniProtKB-KW"/>
</dbReference>
<dbReference type="GO" id="GO:0008360">
    <property type="term" value="P:regulation of cell shape"/>
    <property type="evidence" value="ECO:0007669"/>
    <property type="project" value="UniProtKB-KW"/>
</dbReference>
<evidence type="ECO:0000256" key="3">
    <source>
        <dbReference type="ARBA" id="ARBA00004752"/>
    </source>
</evidence>
<dbReference type="GO" id="GO:0009002">
    <property type="term" value="F:serine-type D-Ala-D-Ala carboxypeptidase activity"/>
    <property type="evidence" value="ECO:0007669"/>
    <property type="project" value="UniProtKB-EC"/>
</dbReference>
<dbReference type="InterPro" id="IPR050396">
    <property type="entry name" value="Glycosyltr_51/Transpeptidase"/>
</dbReference>
<evidence type="ECO:0000313" key="29">
    <source>
        <dbReference type="EMBL" id="MCG4746960.1"/>
    </source>
</evidence>
<comment type="catalytic activity">
    <reaction evidence="23">
        <text>Preferential cleavage: (Ac)2-L-Lys-D-Ala-|-D-Ala. Also transpeptidation of peptidyl-alanyl moieties that are N-acyl substituents of D-alanine.</text>
        <dbReference type="EC" id="3.4.16.4"/>
    </reaction>
</comment>
<dbReference type="EMBL" id="JAKNGE010000019">
    <property type="protein sequence ID" value="MCG4746960.1"/>
    <property type="molecule type" value="Genomic_DNA"/>
</dbReference>
<sequence>MKVRKGLKYLAAMIMAAGICLCAMVIMDGYHMYRDAVAEVSLEDKVASIRSKENYTTFDELPEIYVDAVLSVEDHRFYNHPGIDMIAIGRAVFNDIRAGAFVEGGSTVTQQLAKNMYFTQEKELQRKVAEVFVAFDLEQNYSKNEILELYVNTIYYGNGYYCVKDASEGYFGKAPNDMTDYESTLLAGIPNAPSKYAPTVSPELAQKRQEQVLARLVKCGYFTEERALETLAAGNVL</sequence>
<dbReference type="AlphaFoldDB" id="A0AAW5BRY2"/>
<keyword evidence="31" id="KW-1185">Reference proteome</keyword>
<dbReference type="InterPro" id="IPR001264">
    <property type="entry name" value="Glyco_trans_51"/>
</dbReference>
<comment type="subcellular location">
    <subcellularLocation>
        <location evidence="2">Cell membrane</location>
        <topology evidence="2">Single-pass type II membrane protein</topology>
    </subcellularLocation>
</comment>
<dbReference type="SUPFAM" id="SSF53955">
    <property type="entry name" value="Lysozyme-like"/>
    <property type="match status" value="1"/>
</dbReference>
<evidence type="ECO:0000256" key="15">
    <source>
        <dbReference type="ARBA" id="ARBA00022960"/>
    </source>
</evidence>
<comment type="pathway">
    <text evidence="3">Cell wall biogenesis; peptidoglycan biosynthesis.</text>
</comment>
<comment type="pathway">
    <text evidence="26">Glycan biosynthesis.</text>
</comment>
<dbReference type="PANTHER" id="PTHR32282:SF11">
    <property type="entry name" value="PENICILLIN-BINDING PROTEIN 1B"/>
    <property type="match status" value="1"/>
</dbReference>
<evidence type="ECO:0000256" key="26">
    <source>
        <dbReference type="ARBA" id="ARBA00060592"/>
    </source>
</evidence>
<evidence type="ECO:0000256" key="10">
    <source>
        <dbReference type="ARBA" id="ARBA00022670"/>
    </source>
</evidence>
<reference evidence="30 31" key="1">
    <citation type="journal article" date="2020" name="Cell Host Microbe">
        <title>Functional and Genomic Variation between Human-Derived Isolates of Lachnospiraceae Reveals Inter- and Intra-Species Diversity.</title>
        <authorList>
            <person name="Sorbara M.T."/>
            <person name="Littmann E.R."/>
            <person name="Fontana E."/>
            <person name="Moody T.U."/>
            <person name="Kohout C.E."/>
            <person name="Gjonbalaj M."/>
            <person name="Eaton V."/>
            <person name="Seok R."/>
            <person name="Leiner I.M."/>
            <person name="Pamer E.G."/>
        </authorList>
    </citation>
    <scope>NUCLEOTIDE SEQUENCE [LARGE SCALE GENOMIC DNA]</scope>
    <source>
        <strain evidence="30 31">MSK.1.17</strain>
    </source>
</reference>
<reference evidence="30" key="2">
    <citation type="submission" date="2020-02" db="EMBL/GenBank/DDBJ databases">
        <authorList>
            <person name="Littmann E."/>
            <person name="Sorbara M."/>
        </authorList>
    </citation>
    <scope>NUCLEOTIDE SEQUENCE</scope>
    <source>
        <strain evidence="30">MSK.1.17</strain>
    </source>
</reference>
<dbReference type="InterPro" id="IPR023346">
    <property type="entry name" value="Lysozyme-like_dom_sf"/>
</dbReference>
<keyword evidence="10" id="KW-0645">Protease</keyword>